<keyword evidence="4 11" id="KW-0138">CF(0)</keyword>
<keyword evidence="9" id="KW-0472">Membrane</keyword>
<dbReference type="Pfam" id="PF05680">
    <property type="entry name" value="ATP-synt_E"/>
    <property type="match status" value="1"/>
</dbReference>
<dbReference type="EMBL" id="ML014264">
    <property type="protein sequence ID" value="RKO99695.1"/>
    <property type="molecule type" value="Genomic_DNA"/>
</dbReference>
<dbReference type="InterPro" id="IPR008386">
    <property type="entry name" value="ATP_synth_F0_esu_mt"/>
</dbReference>
<evidence type="ECO:0000313" key="12">
    <source>
        <dbReference type="EMBL" id="RKO99695.1"/>
    </source>
</evidence>
<evidence type="ECO:0000256" key="3">
    <source>
        <dbReference type="ARBA" id="ARBA00022448"/>
    </source>
</evidence>
<name>A0A4P9X3S5_9FUNG</name>
<protein>
    <recommendedName>
        <fullName evidence="11">ATP synthase F(0) complex subunit e, mitochondrial</fullName>
    </recommendedName>
</protein>
<keyword evidence="10 11" id="KW-0066">ATP synthesis</keyword>
<dbReference type="GO" id="GO:0015986">
    <property type="term" value="P:proton motive force-driven ATP synthesis"/>
    <property type="evidence" value="ECO:0007669"/>
    <property type="project" value="InterPro"/>
</dbReference>
<dbReference type="GO" id="GO:0045259">
    <property type="term" value="C:proton-transporting ATP synthase complex"/>
    <property type="evidence" value="ECO:0007669"/>
    <property type="project" value="UniProtKB-UniRule"/>
</dbReference>
<evidence type="ECO:0000256" key="7">
    <source>
        <dbReference type="ARBA" id="ARBA00023065"/>
    </source>
</evidence>
<evidence type="ECO:0000256" key="10">
    <source>
        <dbReference type="ARBA" id="ARBA00023310"/>
    </source>
</evidence>
<comment type="similarity">
    <text evidence="2 11">Belongs to the ATPase e subunit family.</text>
</comment>
<dbReference type="OrthoDB" id="2125027at2759"/>
<evidence type="ECO:0000313" key="13">
    <source>
        <dbReference type="Proteomes" id="UP000274922"/>
    </source>
</evidence>
<dbReference type="AlphaFoldDB" id="A0A4P9X3S5"/>
<dbReference type="Proteomes" id="UP000274922">
    <property type="component" value="Unassembled WGS sequence"/>
</dbReference>
<evidence type="ECO:0000256" key="8">
    <source>
        <dbReference type="ARBA" id="ARBA00023128"/>
    </source>
</evidence>
<keyword evidence="6 11" id="KW-0999">Mitochondrion inner membrane</keyword>
<evidence type="ECO:0000256" key="5">
    <source>
        <dbReference type="ARBA" id="ARBA00022781"/>
    </source>
</evidence>
<keyword evidence="5 11" id="KW-0375">Hydrogen ion transport</keyword>
<organism evidence="12 13">
    <name type="scientific">Caulochytrium protostelioides</name>
    <dbReference type="NCBI Taxonomy" id="1555241"/>
    <lineage>
        <taxon>Eukaryota</taxon>
        <taxon>Fungi</taxon>
        <taxon>Fungi incertae sedis</taxon>
        <taxon>Chytridiomycota</taxon>
        <taxon>Chytridiomycota incertae sedis</taxon>
        <taxon>Chytridiomycetes</taxon>
        <taxon>Caulochytriales</taxon>
        <taxon>Caulochytriaceae</taxon>
        <taxon>Caulochytrium</taxon>
    </lineage>
</organism>
<evidence type="ECO:0000256" key="6">
    <source>
        <dbReference type="ARBA" id="ARBA00022792"/>
    </source>
</evidence>
<evidence type="ECO:0000256" key="2">
    <source>
        <dbReference type="ARBA" id="ARBA00007333"/>
    </source>
</evidence>
<evidence type="ECO:0000256" key="4">
    <source>
        <dbReference type="ARBA" id="ARBA00022547"/>
    </source>
</evidence>
<evidence type="ECO:0000256" key="1">
    <source>
        <dbReference type="ARBA" id="ARBA00004273"/>
    </source>
</evidence>
<keyword evidence="13" id="KW-1185">Reference proteome</keyword>
<comment type="subunit">
    <text evidence="11">F-type ATPases have 2 components, CF(1) - the catalytic core - and CF(0) - the membrane proton channel. CF(1) and CF(0) have multiple subunits.</text>
</comment>
<keyword evidence="7 11" id="KW-0406">Ion transport</keyword>
<keyword evidence="8 11" id="KW-0496">Mitochondrion</keyword>
<comment type="subcellular location">
    <subcellularLocation>
        <location evidence="1 11">Mitochondrion inner membrane</location>
    </subcellularLocation>
</comment>
<evidence type="ECO:0000256" key="9">
    <source>
        <dbReference type="ARBA" id="ARBA00023136"/>
    </source>
</evidence>
<accession>A0A4P9X3S5</accession>
<reference evidence="13" key="1">
    <citation type="journal article" date="2018" name="Nat. Microbiol.">
        <title>Leveraging single-cell genomics to expand the fungal tree of life.</title>
        <authorList>
            <person name="Ahrendt S.R."/>
            <person name="Quandt C.A."/>
            <person name="Ciobanu D."/>
            <person name="Clum A."/>
            <person name="Salamov A."/>
            <person name="Andreopoulos B."/>
            <person name="Cheng J.F."/>
            <person name="Woyke T."/>
            <person name="Pelin A."/>
            <person name="Henrissat B."/>
            <person name="Reynolds N.K."/>
            <person name="Benny G.L."/>
            <person name="Smith M.E."/>
            <person name="James T.Y."/>
            <person name="Grigoriev I.V."/>
        </authorList>
    </citation>
    <scope>NUCLEOTIDE SEQUENCE [LARGE SCALE GENOMIC DNA]</scope>
    <source>
        <strain evidence="13">ATCC 52028</strain>
    </source>
</reference>
<dbReference type="GO" id="GO:0005743">
    <property type="term" value="C:mitochondrial inner membrane"/>
    <property type="evidence" value="ECO:0007669"/>
    <property type="project" value="UniProtKB-SubCell"/>
</dbReference>
<proteinExistence type="inferred from homology"/>
<keyword evidence="3 11" id="KW-0813">Transport</keyword>
<evidence type="ECO:0000256" key="11">
    <source>
        <dbReference type="RuleBase" id="RU367005"/>
    </source>
</evidence>
<comment type="function">
    <text evidence="11">Subunit e, of the mitochondrial membrane ATP synthase complex (F(1)F(0) ATP synthase or Complex V) that produces ATP from ADP in the presence of a proton gradient across the membrane which is generated by electron transport complexes of the respiratory chain. ATP synthase complex consist of a soluble F(1) head domain - the catalytic core - and a membrane F(1) domain - the membrane proton channel. These two domains are linked by a central stalk rotating inside the F(1) region and a stationary peripheral stalk. During catalysis, ATP synthesis in the catalytic domain of F(1) is coupled via a rotary mechanism of the central stalk subunits to proton translocation. In vivo, can only synthesize ATP although its ATP hydrolase activity can be activated artificially in vitro. Part of the complex F(0) domain.</text>
</comment>
<dbReference type="GO" id="GO:0015078">
    <property type="term" value="F:proton transmembrane transporter activity"/>
    <property type="evidence" value="ECO:0007669"/>
    <property type="project" value="InterPro"/>
</dbReference>
<sequence length="103" mass="11412">MSGILNTQSVAFLRWGALGVGIWYGAQRQASLTQLVAARHAGEHAHQREIYVEEALLAYQAREHHAREARAKAAGVVVDPTDYKFTADKAIDWLVNDMEKHGA</sequence>
<gene>
    <name evidence="12" type="ORF">CXG81DRAFT_27558</name>
</gene>